<evidence type="ECO:0000313" key="1">
    <source>
        <dbReference type="EMBL" id="KKL91063.1"/>
    </source>
</evidence>
<dbReference type="EMBL" id="LAZR01019834">
    <property type="protein sequence ID" value="KKL91063.1"/>
    <property type="molecule type" value="Genomic_DNA"/>
</dbReference>
<comment type="caution">
    <text evidence="1">The sequence shown here is derived from an EMBL/GenBank/DDBJ whole genome shotgun (WGS) entry which is preliminary data.</text>
</comment>
<protein>
    <submittedName>
        <fullName evidence="1">Uncharacterized protein</fullName>
    </submittedName>
</protein>
<name>A0A0F9FXK3_9ZZZZ</name>
<organism evidence="1">
    <name type="scientific">marine sediment metagenome</name>
    <dbReference type="NCBI Taxonomy" id="412755"/>
    <lineage>
        <taxon>unclassified sequences</taxon>
        <taxon>metagenomes</taxon>
        <taxon>ecological metagenomes</taxon>
    </lineage>
</organism>
<gene>
    <name evidence="1" type="ORF">LCGC14_1898420</name>
</gene>
<sequence length="94" mass="10825">MEPIDYLSGNYDFLESSLEDERLKRKILIMEKSQIVREKDKLLKHGNGWEVSKKIKELNKSGKEKDNEIKDCEEEIAGFIVKINDKLVSNGGQA</sequence>
<proteinExistence type="predicted"/>
<accession>A0A0F9FXK3</accession>
<reference evidence="1" key="1">
    <citation type="journal article" date="2015" name="Nature">
        <title>Complex archaea that bridge the gap between prokaryotes and eukaryotes.</title>
        <authorList>
            <person name="Spang A."/>
            <person name="Saw J.H."/>
            <person name="Jorgensen S.L."/>
            <person name="Zaremba-Niedzwiedzka K."/>
            <person name="Martijn J."/>
            <person name="Lind A.E."/>
            <person name="van Eijk R."/>
            <person name="Schleper C."/>
            <person name="Guy L."/>
            <person name="Ettema T.J."/>
        </authorList>
    </citation>
    <scope>NUCLEOTIDE SEQUENCE</scope>
</reference>
<dbReference type="AlphaFoldDB" id="A0A0F9FXK3"/>